<feature type="domain" description="PAS" evidence="11">
    <location>
        <begin position="150"/>
        <end position="203"/>
    </location>
</feature>
<evidence type="ECO:0000256" key="1">
    <source>
        <dbReference type="ARBA" id="ARBA00000085"/>
    </source>
</evidence>
<dbReference type="FunFam" id="1.10.287.130:FF:000001">
    <property type="entry name" value="Two-component sensor histidine kinase"/>
    <property type="match status" value="1"/>
</dbReference>
<dbReference type="AlphaFoldDB" id="A0A1J5INE9"/>
<dbReference type="GO" id="GO:0016036">
    <property type="term" value="P:cellular response to phosphate starvation"/>
    <property type="evidence" value="ECO:0007669"/>
    <property type="project" value="TreeGrafter"/>
</dbReference>
<feature type="transmembrane region" description="Helical" evidence="9">
    <location>
        <begin position="72"/>
        <end position="91"/>
    </location>
</feature>
<evidence type="ECO:0000256" key="7">
    <source>
        <dbReference type="ARBA" id="ARBA00023136"/>
    </source>
</evidence>
<evidence type="ECO:0000256" key="4">
    <source>
        <dbReference type="ARBA" id="ARBA00022679"/>
    </source>
</evidence>
<dbReference type="InterPro" id="IPR050351">
    <property type="entry name" value="BphY/WalK/GraS-like"/>
</dbReference>
<feature type="region of interest" description="Disordered" evidence="8">
    <location>
        <begin position="545"/>
        <end position="584"/>
    </location>
</feature>
<dbReference type="PANTHER" id="PTHR45453">
    <property type="entry name" value="PHOSPHATE REGULON SENSOR PROTEIN PHOR"/>
    <property type="match status" value="1"/>
</dbReference>
<dbReference type="SUPFAM" id="SSF55785">
    <property type="entry name" value="PYP-like sensor domain (PAS domain)"/>
    <property type="match status" value="1"/>
</dbReference>
<dbReference type="InterPro" id="IPR003594">
    <property type="entry name" value="HATPase_dom"/>
</dbReference>
<dbReference type="SMART" id="SM00387">
    <property type="entry name" value="HATPase_c"/>
    <property type="match status" value="1"/>
</dbReference>
<gene>
    <name evidence="12" type="ORF">AUK40_05575</name>
</gene>
<dbReference type="GO" id="GO:0005886">
    <property type="term" value="C:plasma membrane"/>
    <property type="evidence" value="ECO:0007669"/>
    <property type="project" value="TreeGrafter"/>
</dbReference>
<keyword evidence="5" id="KW-0418">Kinase</keyword>
<comment type="caution">
    <text evidence="12">The sequence shown here is derived from an EMBL/GenBank/DDBJ whole genome shotgun (WGS) entry which is preliminary data.</text>
</comment>
<dbReference type="Gene3D" id="3.30.565.10">
    <property type="entry name" value="Histidine kinase-like ATPase, C-terminal domain"/>
    <property type="match status" value="1"/>
</dbReference>
<dbReference type="Pfam" id="PF13426">
    <property type="entry name" value="PAS_9"/>
    <property type="match status" value="1"/>
</dbReference>
<sequence length="584" mass="64693">MKTNQLAISSVLLILLSGIILALFVWYFPVWSPRYYLFLGLLPAVFSLFQLASLRSSVDEEVNLLHHLALKAYPFFGAILSLVIICLPIYMQKLMPHFWEITWPALPVLFVTTLIGQRVAHHSQLTLEKQNIIGRMTGEVQQMKVGQDTLIEQIVNGVLIVDQTGKVVLCNKEACKILDIEHEKALGRGIEELISPRTAEYLKLGSDSDPAAVFKKKLLSTREPGIFNAFDTANASGGMLTLDLSISPMIEEGERDPSKFILVFENITERHQLEKMQGDFVNIASHELRTPLTAINGYLSMLLSGQDLGEEDRKLYLSRIYESTRRLSKLVKNILNVSRIDRNKMKVEFKAIDPLKVLSEEMQNLSTVASAKNIKLSIVSMIDPAQRMRGDEDMFREIVINMTDNAIKYSKENTQVEVTVRNIASGSVRIEFKDQGMGIEEKNVTRLFKQFYRVENSMTEEQQGTGLGLYITKKYIDAMEGEIGVTSVFGTGSTFYFDLQQFQEQVAAVSAPAAAPVPAQTTDPAFVPAAPIQVTTPAAASVPLTPAPLPAKDTATGVPAPGGTPSASELDLRAKDPTIPQLTL</sequence>
<dbReference type="NCBIfam" id="TIGR00229">
    <property type="entry name" value="sensory_box"/>
    <property type="match status" value="1"/>
</dbReference>
<keyword evidence="7 9" id="KW-0472">Membrane</keyword>
<keyword evidence="9" id="KW-0812">Transmembrane</keyword>
<dbReference type="SUPFAM" id="SSF55874">
    <property type="entry name" value="ATPase domain of HSP90 chaperone/DNA topoisomerase II/histidine kinase"/>
    <property type="match status" value="1"/>
</dbReference>
<evidence type="ECO:0000259" key="10">
    <source>
        <dbReference type="PROSITE" id="PS50109"/>
    </source>
</evidence>
<dbReference type="STRING" id="1817892.AUK40_05575"/>
<dbReference type="CDD" id="cd00082">
    <property type="entry name" value="HisKA"/>
    <property type="match status" value="1"/>
</dbReference>
<dbReference type="SUPFAM" id="SSF47384">
    <property type="entry name" value="Homodimeric domain of signal transducing histidine kinase"/>
    <property type="match status" value="1"/>
</dbReference>
<dbReference type="EC" id="2.7.13.3" evidence="2"/>
<dbReference type="PROSITE" id="PS50109">
    <property type="entry name" value="HIS_KIN"/>
    <property type="match status" value="1"/>
</dbReference>
<dbReference type="InterPro" id="IPR035965">
    <property type="entry name" value="PAS-like_dom_sf"/>
</dbReference>
<dbReference type="Pfam" id="PF00512">
    <property type="entry name" value="HisKA"/>
    <property type="match status" value="1"/>
</dbReference>
<organism evidence="12 13">
    <name type="scientific">Candidatus Wirthbacteria bacterium CG2_30_54_11</name>
    <dbReference type="NCBI Taxonomy" id="1817892"/>
    <lineage>
        <taxon>Bacteria</taxon>
        <taxon>Candidatus Wirthbacteria</taxon>
    </lineage>
</organism>
<name>A0A1J5INE9_9BACT</name>
<evidence type="ECO:0000256" key="2">
    <source>
        <dbReference type="ARBA" id="ARBA00012438"/>
    </source>
</evidence>
<dbReference type="GO" id="GO:0004721">
    <property type="term" value="F:phosphoprotein phosphatase activity"/>
    <property type="evidence" value="ECO:0007669"/>
    <property type="project" value="TreeGrafter"/>
</dbReference>
<evidence type="ECO:0000256" key="3">
    <source>
        <dbReference type="ARBA" id="ARBA00022553"/>
    </source>
</evidence>
<evidence type="ECO:0000256" key="5">
    <source>
        <dbReference type="ARBA" id="ARBA00022777"/>
    </source>
</evidence>
<keyword evidence="9" id="KW-1133">Transmembrane helix</keyword>
<dbReference type="InterPro" id="IPR005467">
    <property type="entry name" value="His_kinase_dom"/>
</dbReference>
<evidence type="ECO:0000256" key="8">
    <source>
        <dbReference type="SAM" id="MobiDB-lite"/>
    </source>
</evidence>
<keyword evidence="4" id="KW-0808">Transferase</keyword>
<feature type="transmembrane region" description="Helical" evidence="9">
    <location>
        <begin position="6"/>
        <end position="28"/>
    </location>
</feature>
<evidence type="ECO:0000256" key="6">
    <source>
        <dbReference type="ARBA" id="ARBA00023012"/>
    </source>
</evidence>
<dbReference type="EMBL" id="MNZT01000099">
    <property type="protein sequence ID" value="OIP95930.1"/>
    <property type="molecule type" value="Genomic_DNA"/>
</dbReference>
<dbReference type="Proteomes" id="UP000183245">
    <property type="component" value="Unassembled WGS sequence"/>
</dbReference>
<dbReference type="SMART" id="SM00388">
    <property type="entry name" value="HisKA"/>
    <property type="match status" value="1"/>
</dbReference>
<dbReference type="FunFam" id="3.30.565.10:FF:000006">
    <property type="entry name" value="Sensor histidine kinase WalK"/>
    <property type="match status" value="1"/>
</dbReference>
<evidence type="ECO:0000259" key="11">
    <source>
        <dbReference type="PROSITE" id="PS50112"/>
    </source>
</evidence>
<dbReference type="Gene3D" id="1.10.287.130">
    <property type="match status" value="1"/>
</dbReference>
<dbReference type="Gene3D" id="3.30.450.20">
    <property type="entry name" value="PAS domain"/>
    <property type="match status" value="1"/>
</dbReference>
<dbReference type="PRINTS" id="PR00344">
    <property type="entry name" value="BCTRLSENSOR"/>
</dbReference>
<dbReference type="Pfam" id="PF02518">
    <property type="entry name" value="HATPase_c"/>
    <property type="match status" value="1"/>
</dbReference>
<dbReference type="InterPro" id="IPR036890">
    <property type="entry name" value="HATPase_C_sf"/>
</dbReference>
<dbReference type="PANTHER" id="PTHR45453:SF1">
    <property type="entry name" value="PHOSPHATE REGULON SENSOR PROTEIN PHOR"/>
    <property type="match status" value="1"/>
</dbReference>
<dbReference type="PROSITE" id="PS50112">
    <property type="entry name" value="PAS"/>
    <property type="match status" value="1"/>
</dbReference>
<evidence type="ECO:0000256" key="9">
    <source>
        <dbReference type="SAM" id="Phobius"/>
    </source>
</evidence>
<keyword evidence="3" id="KW-0597">Phosphoprotein</keyword>
<proteinExistence type="predicted"/>
<accession>A0A1J5INE9</accession>
<dbReference type="CDD" id="cd00130">
    <property type="entry name" value="PAS"/>
    <property type="match status" value="1"/>
</dbReference>
<dbReference type="InterPro" id="IPR000014">
    <property type="entry name" value="PAS"/>
</dbReference>
<protein>
    <recommendedName>
        <fullName evidence="2">histidine kinase</fullName>
        <ecNumber evidence="2">2.7.13.3</ecNumber>
    </recommendedName>
</protein>
<comment type="catalytic activity">
    <reaction evidence="1">
        <text>ATP + protein L-histidine = ADP + protein N-phospho-L-histidine.</text>
        <dbReference type="EC" id="2.7.13.3"/>
    </reaction>
</comment>
<feature type="domain" description="Histidine kinase" evidence="10">
    <location>
        <begin position="283"/>
        <end position="503"/>
    </location>
</feature>
<dbReference type="GO" id="GO:0000155">
    <property type="term" value="F:phosphorelay sensor kinase activity"/>
    <property type="evidence" value="ECO:0007669"/>
    <property type="project" value="InterPro"/>
</dbReference>
<feature type="transmembrane region" description="Helical" evidence="9">
    <location>
        <begin position="98"/>
        <end position="116"/>
    </location>
</feature>
<dbReference type="InterPro" id="IPR004358">
    <property type="entry name" value="Sig_transdc_His_kin-like_C"/>
</dbReference>
<evidence type="ECO:0000313" key="13">
    <source>
        <dbReference type="Proteomes" id="UP000183245"/>
    </source>
</evidence>
<feature type="transmembrane region" description="Helical" evidence="9">
    <location>
        <begin position="35"/>
        <end position="52"/>
    </location>
</feature>
<reference evidence="12 13" key="1">
    <citation type="journal article" date="2016" name="Environ. Microbiol.">
        <title>Genomic resolution of a cold subsurface aquifer community provides metabolic insights for novel microbes adapted to high CO concentrations.</title>
        <authorList>
            <person name="Probst A.J."/>
            <person name="Castelle C.J."/>
            <person name="Singh A."/>
            <person name="Brown C.T."/>
            <person name="Anantharaman K."/>
            <person name="Sharon I."/>
            <person name="Hug L.A."/>
            <person name="Burstein D."/>
            <person name="Emerson J.B."/>
            <person name="Thomas B.C."/>
            <person name="Banfield J.F."/>
        </authorList>
    </citation>
    <scope>NUCLEOTIDE SEQUENCE [LARGE SCALE GENOMIC DNA]</scope>
    <source>
        <strain evidence="12">CG2_30_54_11</strain>
    </source>
</reference>
<dbReference type="InterPro" id="IPR036097">
    <property type="entry name" value="HisK_dim/P_sf"/>
</dbReference>
<dbReference type="InterPro" id="IPR003661">
    <property type="entry name" value="HisK_dim/P_dom"/>
</dbReference>
<evidence type="ECO:0000313" key="12">
    <source>
        <dbReference type="EMBL" id="OIP95930.1"/>
    </source>
</evidence>
<keyword evidence="6" id="KW-0902">Two-component regulatory system</keyword>